<name>A0A0E9RXH7_ANGAN</name>
<reference evidence="1" key="1">
    <citation type="submission" date="2014-11" db="EMBL/GenBank/DDBJ databases">
        <authorList>
            <person name="Amaro Gonzalez C."/>
        </authorList>
    </citation>
    <scope>NUCLEOTIDE SEQUENCE</scope>
</reference>
<sequence>MTFQRMGKQRGLKQQ</sequence>
<protein>
    <submittedName>
        <fullName evidence="1">Uncharacterized protein</fullName>
    </submittedName>
</protein>
<proteinExistence type="predicted"/>
<evidence type="ECO:0000313" key="1">
    <source>
        <dbReference type="EMBL" id="JAH32938.1"/>
    </source>
</evidence>
<organism evidence="1">
    <name type="scientific">Anguilla anguilla</name>
    <name type="common">European freshwater eel</name>
    <name type="synonym">Muraena anguilla</name>
    <dbReference type="NCBI Taxonomy" id="7936"/>
    <lineage>
        <taxon>Eukaryota</taxon>
        <taxon>Metazoa</taxon>
        <taxon>Chordata</taxon>
        <taxon>Craniata</taxon>
        <taxon>Vertebrata</taxon>
        <taxon>Euteleostomi</taxon>
        <taxon>Actinopterygii</taxon>
        <taxon>Neopterygii</taxon>
        <taxon>Teleostei</taxon>
        <taxon>Anguilliformes</taxon>
        <taxon>Anguillidae</taxon>
        <taxon>Anguilla</taxon>
    </lineage>
</organism>
<dbReference type="EMBL" id="GBXM01075639">
    <property type="protein sequence ID" value="JAH32938.1"/>
    <property type="molecule type" value="Transcribed_RNA"/>
</dbReference>
<reference evidence="1" key="2">
    <citation type="journal article" date="2015" name="Fish Shellfish Immunol.">
        <title>Early steps in the European eel (Anguilla anguilla)-Vibrio vulnificus interaction in the gills: Role of the RtxA13 toxin.</title>
        <authorList>
            <person name="Callol A."/>
            <person name="Pajuelo D."/>
            <person name="Ebbesson L."/>
            <person name="Teles M."/>
            <person name="MacKenzie S."/>
            <person name="Amaro C."/>
        </authorList>
    </citation>
    <scope>NUCLEOTIDE SEQUENCE</scope>
</reference>
<accession>A0A0E9RXH7</accession>